<name>A0A6H0SME3_9MICC</name>
<dbReference type="PANTHER" id="PTHR43477">
    <property type="entry name" value="DIHYDROANTICAPSIN 7-DEHYDROGENASE"/>
    <property type="match status" value="1"/>
</dbReference>
<organism evidence="4 5">
    <name type="scientific">Glutamicibacter mishrai</name>
    <dbReference type="NCBI Taxonomy" id="1775880"/>
    <lineage>
        <taxon>Bacteria</taxon>
        <taxon>Bacillati</taxon>
        <taxon>Actinomycetota</taxon>
        <taxon>Actinomycetes</taxon>
        <taxon>Micrococcales</taxon>
        <taxon>Micrococcaceae</taxon>
        <taxon>Glutamicibacter</taxon>
    </lineage>
</organism>
<evidence type="ECO:0000256" key="2">
    <source>
        <dbReference type="ARBA" id="ARBA00023002"/>
    </source>
</evidence>
<protein>
    <submittedName>
        <fullName evidence="4">SDR family oxidoreductase</fullName>
    </submittedName>
</protein>
<evidence type="ECO:0000256" key="3">
    <source>
        <dbReference type="SAM" id="SignalP"/>
    </source>
</evidence>
<dbReference type="EMBL" id="CP032549">
    <property type="protein sequence ID" value="QIV88603.1"/>
    <property type="molecule type" value="Genomic_DNA"/>
</dbReference>
<reference evidence="4 5" key="1">
    <citation type="submission" date="2018-09" db="EMBL/GenBank/DDBJ databases">
        <title>Glutamicibacter mishrai S5-52T (LMG 29155T = KCTC 39846T).</title>
        <authorList>
            <person name="Das S.K."/>
        </authorList>
    </citation>
    <scope>NUCLEOTIDE SEQUENCE [LARGE SCALE GENOMIC DNA]</scope>
    <source>
        <strain evidence="4 5">S5-52</strain>
    </source>
</reference>
<dbReference type="AlphaFoldDB" id="A0A6H0SME3"/>
<evidence type="ECO:0000313" key="4">
    <source>
        <dbReference type="EMBL" id="QIV88603.1"/>
    </source>
</evidence>
<dbReference type="GO" id="GO:0016491">
    <property type="term" value="F:oxidoreductase activity"/>
    <property type="evidence" value="ECO:0007669"/>
    <property type="project" value="UniProtKB-KW"/>
</dbReference>
<proteinExistence type="inferred from homology"/>
<dbReference type="Gene3D" id="3.40.50.720">
    <property type="entry name" value="NAD(P)-binding Rossmann-like Domain"/>
    <property type="match status" value="1"/>
</dbReference>
<dbReference type="SUPFAM" id="SSF51735">
    <property type="entry name" value="NAD(P)-binding Rossmann-fold domains"/>
    <property type="match status" value="1"/>
</dbReference>
<sequence>MNQTPRLVLIAGATSASGIACAQALCDAGVRVLAVGSNQERLDERLDFVEARIECDLTDFAAVNKMAQAIHASYGPIDGLIHLVGGWRGGKSIVGQSDDDWDFLHRTVLTTLRNTTRAFVDDLVGSAAGRLAIVSAEAVLNPTPSNANYGAIKAAAEHWVNAIARLFSKNAENASALSWVVKALSDKSPEDTAPGQTSVQWLAEAAVELLSDGAIALNGTRLPLRQA</sequence>
<accession>A0A6H0SME3</accession>
<dbReference type="InterPro" id="IPR002347">
    <property type="entry name" value="SDR_fam"/>
</dbReference>
<gene>
    <name evidence="4" type="ORF">D3791_01330</name>
</gene>
<dbReference type="InterPro" id="IPR036291">
    <property type="entry name" value="NAD(P)-bd_dom_sf"/>
</dbReference>
<dbReference type="Proteomes" id="UP000502331">
    <property type="component" value="Chromosome"/>
</dbReference>
<keyword evidence="3" id="KW-0732">Signal</keyword>
<dbReference type="PROSITE" id="PS51257">
    <property type="entry name" value="PROKAR_LIPOPROTEIN"/>
    <property type="match status" value="1"/>
</dbReference>
<keyword evidence="2" id="KW-0560">Oxidoreductase</keyword>
<dbReference type="CDD" id="cd05233">
    <property type="entry name" value="SDR_c"/>
    <property type="match status" value="1"/>
</dbReference>
<evidence type="ECO:0000256" key="1">
    <source>
        <dbReference type="ARBA" id="ARBA00006484"/>
    </source>
</evidence>
<comment type="similarity">
    <text evidence="1">Belongs to the short-chain dehydrogenases/reductases (SDR) family.</text>
</comment>
<keyword evidence="5" id="KW-1185">Reference proteome</keyword>
<dbReference type="InterPro" id="IPR051122">
    <property type="entry name" value="SDR_DHRS6-like"/>
</dbReference>
<dbReference type="Pfam" id="PF00106">
    <property type="entry name" value="adh_short"/>
    <property type="match status" value="1"/>
</dbReference>
<dbReference type="RefSeq" id="WP_028268782.1">
    <property type="nucleotide sequence ID" value="NZ_CP032549.1"/>
</dbReference>
<dbReference type="PANTHER" id="PTHR43477:SF1">
    <property type="entry name" value="DIHYDROANTICAPSIN 7-DEHYDROGENASE"/>
    <property type="match status" value="1"/>
</dbReference>
<evidence type="ECO:0000313" key="5">
    <source>
        <dbReference type="Proteomes" id="UP000502331"/>
    </source>
</evidence>
<feature type="chain" id="PRO_5039350323" evidence="3">
    <location>
        <begin position="23"/>
        <end position="227"/>
    </location>
</feature>
<feature type="signal peptide" evidence="3">
    <location>
        <begin position="1"/>
        <end position="22"/>
    </location>
</feature>